<evidence type="ECO:0000256" key="5">
    <source>
        <dbReference type="HAMAP-Rule" id="MF_00376"/>
    </source>
</evidence>
<gene>
    <name evidence="5" type="primary">coaE</name>
    <name evidence="7" type="ORF">CD30_06310</name>
</gene>
<dbReference type="SUPFAM" id="SSF52540">
    <property type="entry name" value="P-loop containing nucleoside triphosphate hydrolases"/>
    <property type="match status" value="1"/>
</dbReference>
<evidence type="ECO:0000256" key="1">
    <source>
        <dbReference type="ARBA" id="ARBA00009018"/>
    </source>
</evidence>
<dbReference type="Pfam" id="PF01121">
    <property type="entry name" value="CoaE"/>
    <property type="match status" value="1"/>
</dbReference>
<evidence type="ECO:0000256" key="6">
    <source>
        <dbReference type="NCBIfam" id="TIGR00152"/>
    </source>
</evidence>
<keyword evidence="8" id="KW-1185">Reference proteome</keyword>
<dbReference type="CDD" id="cd02022">
    <property type="entry name" value="DPCK"/>
    <property type="match status" value="1"/>
</dbReference>
<reference evidence="7 8" key="1">
    <citation type="submission" date="2014-02" db="EMBL/GenBank/DDBJ databases">
        <title>Draft genome sequence of Lysinibacillus massiliensis CCUG 49529.</title>
        <authorList>
            <person name="Zhang F."/>
            <person name="Wang G."/>
            <person name="Zhang L."/>
        </authorList>
    </citation>
    <scope>NUCLEOTIDE SEQUENCE [LARGE SCALE GENOMIC DNA]</scope>
    <source>
        <strain evidence="7 8">CCUG 49529</strain>
    </source>
</reference>
<dbReference type="PANTHER" id="PTHR10695">
    <property type="entry name" value="DEPHOSPHO-COA KINASE-RELATED"/>
    <property type="match status" value="1"/>
</dbReference>
<dbReference type="FunFam" id="3.40.50.300:FF:000485">
    <property type="entry name" value="Dephospho-CoA kinase CAB5"/>
    <property type="match status" value="1"/>
</dbReference>
<feature type="binding site" evidence="5">
    <location>
        <begin position="10"/>
        <end position="15"/>
    </location>
    <ligand>
        <name>ATP</name>
        <dbReference type="ChEBI" id="CHEBI:30616"/>
    </ligand>
</feature>
<comment type="subcellular location">
    <subcellularLocation>
        <location evidence="5">Cytoplasm</location>
    </subcellularLocation>
</comment>
<dbReference type="UniPathway" id="UPA00241">
    <property type="reaction ID" value="UER00356"/>
</dbReference>
<dbReference type="Gene3D" id="3.40.50.300">
    <property type="entry name" value="P-loop containing nucleotide triphosphate hydrolases"/>
    <property type="match status" value="1"/>
</dbReference>
<accession>A0A0A3JWP9</accession>
<comment type="pathway">
    <text evidence="5">Cofactor biosynthesis; coenzyme A biosynthesis; CoA from (R)-pantothenate: step 5/5.</text>
</comment>
<dbReference type="PANTHER" id="PTHR10695:SF46">
    <property type="entry name" value="BIFUNCTIONAL COENZYME A SYNTHASE-RELATED"/>
    <property type="match status" value="1"/>
</dbReference>
<dbReference type="InterPro" id="IPR001977">
    <property type="entry name" value="Depp_CoAkinase"/>
</dbReference>
<dbReference type="RefSeq" id="WP_036173931.1">
    <property type="nucleotide sequence ID" value="NZ_AVCZ01000007.1"/>
</dbReference>
<dbReference type="Proteomes" id="UP000030595">
    <property type="component" value="Unassembled WGS sequence"/>
</dbReference>
<comment type="catalytic activity">
    <reaction evidence="5">
        <text>3'-dephospho-CoA + ATP = ADP + CoA + H(+)</text>
        <dbReference type="Rhea" id="RHEA:18245"/>
        <dbReference type="ChEBI" id="CHEBI:15378"/>
        <dbReference type="ChEBI" id="CHEBI:30616"/>
        <dbReference type="ChEBI" id="CHEBI:57287"/>
        <dbReference type="ChEBI" id="CHEBI:57328"/>
        <dbReference type="ChEBI" id="CHEBI:456216"/>
        <dbReference type="EC" id="2.7.1.24"/>
    </reaction>
</comment>
<evidence type="ECO:0000256" key="4">
    <source>
        <dbReference type="ARBA" id="ARBA00022993"/>
    </source>
</evidence>
<protein>
    <recommendedName>
        <fullName evidence="5 6">Dephospho-CoA kinase</fullName>
        <ecNumber evidence="5 6">2.7.1.24</ecNumber>
    </recommendedName>
    <alternativeName>
        <fullName evidence="5">Dephosphocoenzyme A kinase</fullName>
    </alternativeName>
</protein>
<name>A0A0A3JWP9_9BACL</name>
<dbReference type="OrthoDB" id="9812943at2"/>
<keyword evidence="4 5" id="KW-0173">Coenzyme A biosynthesis</keyword>
<keyword evidence="5 7" id="KW-0418">Kinase</keyword>
<dbReference type="GO" id="GO:0004140">
    <property type="term" value="F:dephospho-CoA kinase activity"/>
    <property type="evidence" value="ECO:0007669"/>
    <property type="project" value="UniProtKB-UniRule"/>
</dbReference>
<evidence type="ECO:0000313" key="7">
    <source>
        <dbReference type="EMBL" id="KGR91427.1"/>
    </source>
</evidence>
<evidence type="ECO:0000256" key="3">
    <source>
        <dbReference type="ARBA" id="ARBA00022840"/>
    </source>
</evidence>
<dbReference type="GO" id="GO:0005737">
    <property type="term" value="C:cytoplasm"/>
    <property type="evidence" value="ECO:0007669"/>
    <property type="project" value="UniProtKB-SubCell"/>
</dbReference>
<dbReference type="HAMAP" id="MF_00376">
    <property type="entry name" value="Dephospho_CoA_kinase"/>
    <property type="match status" value="1"/>
</dbReference>
<dbReference type="GO" id="GO:0005524">
    <property type="term" value="F:ATP binding"/>
    <property type="evidence" value="ECO:0007669"/>
    <property type="project" value="UniProtKB-UniRule"/>
</dbReference>
<organism evidence="7 8">
    <name type="scientific">Ureibacillus massiliensis 4400831 = CIP 108448 = CCUG 49529</name>
    <dbReference type="NCBI Taxonomy" id="1211035"/>
    <lineage>
        <taxon>Bacteria</taxon>
        <taxon>Bacillati</taxon>
        <taxon>Bacillota</taxon>
        <taxon>Bacilli</taxon>
        <taxon>Bacillales</taxon>
        <taxon>Caryophanaceae</taxon>
        <taxon>Ureibacillus</taxon>
    </lineage>
</organism>
<evidence type="ECO:0000256" key="2">
    <source>
        <dbReference type="ARBA" id="ARBA00022741"/>
    </source>
</evidence>
<dbReference type="eggNOG" id="COG0237">
    <property type="taxonomic scope" value="Bacteria"/>
</dbReference>
<dbReference type="InterPro" id="IPR027417">
    <property type="entry name" value="P-loop_NTPase"/>
</dbReference>
<keyword evidence="5" id="KW-0808">Transferase</keyword>
<comment type="caution">
    <text evidence="7">The sequence shown here is derived from an EMBL/GenBank/DDBJ whole genome shotgun (WGS) entry which is preliminary data.</text>
</comment>
<sequence length="198" mass="22220">MIIGLTGSIASGKSTVAKMLKEYGLPIVDADVVARLVVEPGSPTLKKIAEAFGQEVLTEKGEMNRTKVGELIFHDETKRKTLNNIIHPAIRAEMLRQKEEHLANGAKTVIMDIPLLFESKLQHFVDKILVVTVSEDTQLKRLMDRNQLSEEDALVRIRSQLPLSEKEQGADAVIYNNGSIDESRNQLEVILRQWHVID</sequence>
<dbReference type="GO" id="GO:0015937">
    <property type="term" value="P:coenzyme A biosynthetic process"/>
    <property type="evidence" value="ECO:0007669"/>
    <property type="project" value="UniProtKB-UniRule"/>
</dbReference>
<keyword evidence="5" id="KW-0963">Cytoplasm</keyword>
<keyword evidence="2 5" id="KW-0547">Nucleotide-binding</keyword>
<evidence type="ECO:0000313" key="8">
    <source>
        <dbReference type="Proteomes" id="UP000030595"/>
    </source>
</evidence>
<comment type="similarity">
    <text evidence="1 5">Belongs to the CoaE family.</text>
</comment>
<proteinExistence type="inferred from homology"/>
<dbReference type="EMBL" id="JPVQ01000007">
    <property type="protein sequence ID" value="KGR91427.1"/>
    <property type="molecule type" value="Genomic_DNA"/>
</dbReference>
<dbReference type="NCBIfam" id="TIGR00152">
    <property type="entry name" value="dephospho-CoA kinase"/>
    <property type="match status" value="1"/>
</dbReference>
<dbReference type="EC" id="2.7.1.24" evidence="5 6"/>
<keyword evidence="3 5" id="KW-0067">ATP-binding</keyword>
<dbReference type="PROSITE" id="PS51219">
    <property type="entry name" value="DPCK"/>
    <property type="match status" value="1"/>
</dbReference>
<dbReference type="AlphaFoldDB" id="A0A0A3JWP9"/>
<comment type="function">
    <text evidence="5">Catalyzes the phosphorylation of the 3'-hydroxyl group of dephosphocoenzyme A to form coenzyme A.</text>
</comment>